<evidence type="ECO:0000313" key="4">
    <source>
        <dbReference type="Proteomes" id="UP000593765"/>
    </source>
</evidence>
<name>A0A7M2X2E3_9BACT</name>
<dbReference type="InterPro" id="IPR009003">
    <property type="entry name" value="Peptidase_S1_PA"/>
</dbReference>
<accession>A0A7M2X2E3</accession>
<sequence length="875" mass="93188">MRWGTSAALRFVVVVLIASVLPSRSASAQVDPKLIEAGRRATVYVVIEADKGLYMGSGFCIDATGIFITNQHVVEPLTKEKNAKIYLIVAAGTKAQRIYTPTVVKSDAARDVAVLRVERPGPLDALELASPAAIASMRETAPVVAFGFPLGQRLSLKKESLPEITITTGRVSAMRHEKGQLVTIQFDASVTHGNSGGPLIDAHGQVVGVVTAGVEGKQINFAGPVGFIRTVLSAANVVLTPRVLTNAAAANDLIDWLASDGPATRKPVPGDAAFKENQKLLKDVLSKQYADTTPAGRYSLVLELLSRASASKDDPAGRYTMLVEARENAIVAGDVTTAAYTALMLSEDYAVMPIDVMKDVVLRVSGRSGQPQDSAWVSALGMMICEAMARREQYTDMRKLVPLVRSNGIASRNVTVSAQIRDRLPRLETMAAEFDRVQSARAKLAAAPADPEANLIVGRYLALTRGDLDKGVPLLAKGSDAGLKALAVADQAGPATAEAQKAVGDLWWDQATKEAKNPAIADLCKSRAGFWYLQALPQLTGLVKSLVEKRLTELPSAPPEVAANTGGSDSPVAVATPSGSPRVGPQAAGLSPEKFMARVQSYRNKVWTDAGSARKPLAAEPPILGEVTWPGGAHALSGRLSIGQEENKKENRPTVKGTLQIAPGCLVEGGTIIASQGVLDISGEPGRPVVFRKVRFGVELSGRLKARHAVFDQCSFAKSGGWFVDSYSAKFEFTNCLFVESKFDRLSRVDYGFKLNGCAFVNCALSERSSDTKHDSYKISTSEWSMIRDCDFYGCQIAASVAWCMNTSNLFGCQITGKECVYSSGTGLIVTLGLPKAESKQILADLAAKTSSSDTGRVSFEAADGLYVRTTFGVP</sequence>
<feature type="signal peptide" evidence="2">
    <location>
        <begin position="1"/>
        <end position="28"/>
    </location>
</feature>
<dbReference type="GO" id="GO:0006508">
    <property type="term" value="P:proteolysis"/>
    <property type="evidence" value="ECO:0007669"/>
    <property type="project" value="InterPro"/>
</dbReference>
<dbReference type="AlphaFoldDB" id="A0A7M2X2E3"/>
<evidence type="ECO:0000256" key="2">
    <source>
        <dbReference type="SAM" id="SignalP"/>
    </source>
</evidence>
<dbReference type="PANTHER" id="PTHR43019">
    <property type="entry name" value="SERINE ENDOPROTEASE DEGS"/>
    <property type="match status" value="1"/>
</dbReference>
<dbReference type="Gene3D" id="2.40.10.120">
    <property type="match status" value="1"/>
</dbReference>
<dbReference type="PRINTS" id="PR00834">
    <property type="entry name" value="PROTEASES2C"/>
</dbReference>
<dbReference type="PANTHER" id="PTHR43019:SF46">
    <property type="entry name" value="SERINE PROTEASE"/>
    <property type="match status" value="1"/>
</dbReference>
<reference evidence="3 4" key="1">
    <citation type="submission" date="2020-10" db="EMBL/GenBank/DDBJ databases">
        <title>Wide distribution of Phycisphaera-like planctomycetes from WD2101 soil group in peatlands and genome analysis of the first cultivated representative.</title>
        <authorList>
            <person name="Dedysh S.N."/>
            <person name="Beletsky A.V."/>
            <person name="Ivanova A."/>
            <person name="Kulichevskaya I.S."/>
            <person name="Suzina N.E."/>
            <person name="Philippov D.A."/>
            <person name="Rakitin A.L."/>
            <person name="Mardanov A.V."/>
            <person name="Ravin N.V."/>
        </authorList>
    </citation>
    <scope>NUCLEOTIDE SEQUENCE [LARGE SCALE GENOMIC DNA]</scope>
    <source>
        <strain evidence="3 4">M1803</strain>
    </source>
</reference>
<organism evidence="3 4">
    <name type="scientific">Humisphaera borealis</name>
    <dbReference type="NCBI Taxonomy" id="2807512"/>
    <lineage>
        <taxon>Bacteria</taxon>
        <taxon>Pseudomonadati</taxon>
        <taxon>Planctomycetota</taxon>
        <taxon>Phycisphaerae</taxon>
        <taxon>Tepidisphaerales</taxon>
        <taxon>Tepidisphaeraceae</taxon>
        <taxon>Humisphaera</taxon>
    </lineage>
</organism>
<dbReference type="Pfam" id="PF13365">
    <property type="entry name" value="Trypsin_2"/>
    <property type="match status" value="1"/>
</dbReference>
<proteinExistence type="predicted"/>
<feature type="region of interest" description="Disordered" evidence="1">
    <location>
        <begin position="557"/>
        <end position="590"/>
    </location>
</feature>
<evidence type="ECO:0000313" key="3">
    <source>
        <dbReference type="EMBL" id="QOV91779.1"/>
    </source>
</evidence>
<dbReference type="EMBL" id="CP063458">
    <property type="protein sequence ID" value="QOV91779.1"/>
    <property type="molecule type" value="Genomic_DNA"/>
</dbReference>
<keyword evidence="2" id="KW-0732">Signal</keyword>
<dbReference type="Proteomes" id="UP000593765">
    <property type="component" value="Chromosome"/>
</dbReference>
<dbReference type="SUPFAM" id="SSF50494">
    <property type="entry name" value="Trypsin-like serine proteases"/>
    <property type="match status" value="1"/>
</dbReference>
<dbReference type="InterPro" id="IPR001940">
    <property type="entry name" value="Peptidase_S1C"/>
</dbReference>
<gene>
    <name evidence="3" type="ORF">IPV69_10660</name>
</gene>
<dbReference type="KEGG" id="hbs:IPV69_10660"/>
<keyword evidence="4" id="KW-1185">Reference proteome</keyword>
<dbReference type="RefSeq" id="WP_206295093.1">
    <property type="nucleotide sequence ID" value="NZ_CP063458.1"/>
</dbReference>
<evidence type="ECO:0000256" key="1">
    <source>
        <dbReference type="SAM" id="MobiDB-lite"/>
    </source>
</evidence>
<dbReference type="GO" id="GO:0004252">
    <property type="term" value="F:serine-type endopeptidase activity"/>
    <property type="evidence" value="ECO:0007669"/>
    <property type="project" value="InterPro"/>
</dbReference>
<feature type="chain" id="PRO_5034098782" evidence="2">
    <location>
        <begin position="29"/>
        <end position="875"/>
    </location>
</feature>
<protein>
    <submittedName>
        <fullName evidence="3">Trypsin-like peptidase domain-containing protein</fullName>
    </submittedName>
</protein>